<dbReference type="AlphaFoldDB" id="A0A843WFB4"/>
<dbReference type="Proteomes" id="UP000652761">
    <property type="component" value="Unassembled WGS sequence"/>
</dbReference>
<proteinExistence type="predicted"/>
<accession>A0A843WFB4</accession>
<evidence type="ECO:0000313" key="2">
    <source>
        <dbReference type="EMBL" id="MQM08952.1"/>
    </source>
</evidence>
<evidence type="ECO:0000313" key="3">
    <source>
        <dbReference type="Proteomes" id="UP000652761"/>
    </source>
</evidence>
<feature type="compositionally biased region" description="Pro residues" evidence="1">
    <location>
        <begin position="872"/>
        <end position="885"/>
    </location>
</feature>
<feature type="region of interest" description="Disordered" evidence="1">
    <location>
        <begin position="809"/>
        <end position="829"/>
    </location>
</feature>
<keyword evidence="3" id="KW-1185">Reference proteome</keyword>
<feature type="region of interest" description="Disordered" evidence="1">
    <location>
        <begin position="872"/>
        <end position="897"/>
    </location>
</feature>
<protein>
    <submittedName>
        <fullName evidence="2">Uncharacterized protein</fullName>
    </submittedName>
</protein>
<comment type="caution">
    <text evidence="2">The sequence shown here is derived from an EMBL/GenBank/DDBJ whole genome shotgun (WGS) entry which is preliminary data.</text>
</comment>
<gene>
    <name evidence="2" type="ORF">Taro_041810</name>
</gene>
<organism evidence="2 3">
    <name type="scientific">Colocasia esculenta</name>
    <name type="common">Wild taro</name>
    <name type="synonym">Arum esculentum</name>
    <dbReference type="NCBI Taxonomy" id="4460"/>
    <lineage>
        <taxon>Eukaryota</taxon>
        <taxon>Viridiplantae</taxon>
        <taxon>Streptophyta</taxon>
        <taxon>Embryophyta</taxon>
        <taxon>Tracheophyta</taxon>
        <taxon>Spermatophyta</taxon>
        <taxon>Magnoliopsida</taxon>
        <taxon>Liliopsida</taxon>
        <taxon>Araceae</taxon>
        <taxon>Aroideae</taxon>
        <taxon>Colocasieae</taxon>
        <taxon>Colocasia</taxon>
    </lineage>
</organism>
<reference evidence="2" key="1">
    <citation type="submission" date="2017-07" db="EMBL/GenBank/DDBJ databases">
        <title>Taro Niue Genome Assembly and Annotation.</title>
        <authorList>
            <person name="Atibalentja N."/>
            <person name="Keating K."/>
            <person name="Fields C.J."/>
        </authorList>
    </citation>
    <scope>NUCLEOTIDE SEQUENCE</scope>
    <source>
        <strain evidence="2">Niue_2</strain>
        <tissue evidence="2">Leaf</tissue>
    </source>
</reference>
<name>A0A843WFB4_COLES</name>
<evidence type="ECO:0000256" key="1">
    <source>
        <dbReference type="SAM" id="MobiDB-lite"/>
    </source>
</evidence>
<sequence>MGAVAGARLASRACGLRVPLLAASGGGLVAIAVTAFPHDTHASGGFRSVSSRFRSPALGCQSAVAPACVASRPCGVSRVRGGSACGPSTLWRSEVAVLVVRRRSHLVVVSSRQMCRGLLPLRARLRWFLRESWTGNPYWALFARLTPLLPSARGSLSWELSVGRVAEVAVVSCVVSNSESEHYLRIRGWRYDPRDPWRGSERSGRYSGIRARSLLRLVCGFPARFVRVPQVAVVAVPRAWQVWLLDMFMPWRRGWCWTHWQWSSLCGGRFQASPDVVLLVVFGAFESLRHLHVVVVGLMLTGCELWLRCIAWLPYVLNDALVVLVEVLPGLVLPKIALLSLLVEVLPRSALCSFRATVVLPLWFKVCHLVRLRSGEVLLGRLLALLVEVLPKAARCVVRLAVRLAAALVILPCCSFLSLSAALVGLRVPVARMACFVSHALRALPDGGLCTLIVSFVRRSPIGGRHVVLDLCSCFGFRVVVRGVGESGSRGRSLLSVCLVTVRPIGLLILDHMVCRRWEVSYSSLTSDVFRVSIAVCHVVERVLRMRLLSLLDHEEGFAGDRVGCRSVGPNSEVCWWPQPYSFGWRLPLFGPDLASLDTGGIVIPDGEAPLQRSGRGAADGSWQSVGAASWSEEEMAMRREGPHWGSFFVKDPCFWWFPLGVLLVPQSHSWVPVHGGTGVCSFPTLRCVQGPGWFCLWALDPIEGEQEEIEEEIPQFFPSEVASVEVGQGAAISEDVTPGHTKNSLAEDIPIAPAEILAEEASVAVASSEVVAPSHSEDVYVEDAPTQGEPTINAPADKFQEGLVESTSDGANDIDIEPIAGTRDKGKGVSTGVKELAMVKAVLQGMRNELGSMKELVSNLSDLVRVQLSTPAPPAPTPIAPEVPGPRSIRATGAIG</sequence>
<dbReference type="EMBL" id="NMUH01004249">
    <property type="protein sequence ID" value="MQM08952.1"/>
    <property type="molecule type" value="Genomic_DNA"/>
</dbReference>